<sequence length="789" mass="87159">MSTASACEWILNLLLEAYHRPVDAKTEEQLRTVASPLLATMYVCHKERCNIAAAYVLIRDANGTYYDTAEQWVDSEEQTEEHARYFATRRFAVPFNPVQLPDPSPVAYHHSARMTGAALDGPNAVGAWQSTNIINAVGHPAFASIEGNAGVENGQSFSNIRIWHFRPCQTRGPAAKTVVKLLQGSAISSAYEVGTVLDGRLLMTEFVSGLTGRLMGYDIGIPNKKGVQMHWKTAGGMKGRIGATMVTCRNTVLAFGGVTEQQGGGEAVLHNDVHSAAYTGPTKEYTRIQTNGDAPRPRYGHSAWMLGDKMCVFGGVAQETEAEWRLFRAKGEPTRKPRLKTLNDLWRLDTVTWTWERLEFYGLKPCPRSHAGIACKGMDIFVVGGKAFPEGDAKQLVLADIFQFYPEENCWVQVLPERESKAWMSARHSPACAVVGSGNVAVLGGFDADDKPVGMDACLTFNISRSDAPGSILALLNVGDSAGDCVPMLGWEYLHHRFGQPDIPGTLRYLLEGRAGSATFLTFNHRLLSMGIVLKGDILANYHVPDVPALFGDGLELSNEREDVFGVEEGGQHWKWGSCPFYTVPLWMGWPSEVLVNQTTVGANPMLQKLTQVVKAFATRKAAAEYFKMTQPDTRNLQPGWSHLGLEVGMSIVELGLLYGMSELLVMQYDAGPRQKRQLYMISVMGHYYMCWTATLAPARQCNSPMHLTATLLLALMRPNVSMLVSAGVPVECIHCGQPEHISCGQRRAEMVKVCRGCRLVRYCSEECQAAAWPQHKAVCQRFRKRNKR</sequence>
<keyword evidence="1" id="KW-0880">Kelch repeat</keyword>
<dbReference type="InterPro" id="IPR002893">
    <property type="entry name" value="Znf_MYND"/>
</dbReference>
<dbReference type="SUPFAM" id="SSF144232">
    <property type="entry name" value="HIT/MYND zinc finger-like"/>
    <property type="match status" value="1"/>
</dbReference>
<feature type="domain" description="MYND-type" evidence="7">
    <location>
        <begin position="733"/>
        <end position="780"/>
    </location>
</feature>
<evidence type="ECO:0000256" key="2">
    <source>
        <dbReference type="ARBA" id="ARBA00022723"/>
    </source>
</evidence>
<keyword evidence="2" id="KW-0479">Metal-binding</keyword>
<reference evidence="8 9" key="1">
    <citation type="journal article" date="2024" name="Nat. Commun.">
        <title>Phylogenomics reveals the evolutionary origins of lichenization in chlorophyte algae.</title>
        <authorList>
            <person name="Puginier C."/>
            <person name="Libourel C."/>
            <person name="Otte J."/>
            <person name="Skaloud P."/>
            <person name="Haon M."/>
            <person name="Grisel S."/>
            <person name="Petersen M."/>
            <person name="Berrin J.G."/>
            <person name="Delaux P.M."/>
            <person name="Dal Grande F."/>
            <person name="Keller J."/>
        </authorList>
    </citation>
    <scope>NUCLEOTIDE SEQUENCE [LARGE SCALE GENOMIC DNA]</scope>
    <source>
        <strain evidence="8 9">SAG 216-7</strain>
    </source>
</reference>
<proteinExistence type="predicted"/>
<evidence type="ECO:0000256" key="5">
    <source>
        <dbReference type="ARBA" id="ARBA00022833"/>
    </source>
</evidence>
<dbReference type="PANTHER" id="PTHR46093">
    <property type="entry name" value="ACYL-COA-BINDING DOMAIN-CONTAINING PROTEIN 5"/>
    <property type="match status" value="1"/>
</dbReference>
<evidence type="ECO:0000256" key="3">
    <source>
        <dbReference type="ARBA" id="ARBA00022737"/>
    </source>
</evidence>
<name>A0ABR2YIU1_9CHLO</name>
<dbReference type="PANTHER" id="PTHR46093:SF18">
    <property type="entry name" value="FIBRONECTIN TYPE-III DOMAIN-CONTAINING PROTEIN"/>
    <property type="match status" value="1"/>
</dbReference>
<evidence type="ECO:0000256" key="6">
    <source>
        <dbReference type="PROSITE-ProRule" id="PRU00134"/>
    </source>
</evidence>
<evidence type="ECO:0000256" key="4">
    <source>
        <dbReference type="ARBA" id="ARBA00022771"/>
    </source>
</evidence>
<evidence type="ECO:0000313" key="8">
    <source>
        <dbReference type="EMBL" id="KAK9906419.1"/>
    </source>
</evidence>
<evidence type="ECO:0000259" key="7">
    <source>
        <dbReference type="PROSITE" id="PS50865"/>
    </source>
</evidence>
<organism evidence="8 9">
    <name type="scientific">Coccomyxa subellipsoidea</name>
    <dbReference type="NCBI Taxonomy" id="248742"/>
    <lineage>
        <taxon>Eukaryota</taxon>
        <taxon>Viridiplantae</taxon>
        <taxon>Chlorophyta</taxon>
        <taxon>core chlorophytes</taxon>
        <taxon>Trebouxiophyceae</taxon>
        <taxon>Trebouxiophyceae incertae sedis</taxon>
        <taxon>Coccomyxaceae</taxon>
        <taxon>Coccomyxa</taxon>
    </lineage>
</organism>
<keyword evidence="5" id="KW-0862">Zinc</keyword>
<dbReference type="EMBL" id="JALJOT010000010">
    <property type="protein sequence ID" value="KAK9906419.1"/>
    <property type="molecule type" value="Genomic_DNA"/>
</dbReference>
<comment type="caution">
    <text evidence="8">The sequence shown here is derived from an EMBL/GenBank/DDBJ whole genome shotgun (WGS) entry which is preliminary data.</text>
</comment>
<dbReference type="Pfam" id="PF24681">
    <property type="entry name" value="Kelch_KLHDC2_KLHL20_DRC7"/>
    <property type="match status" value="1"/>
</dbReference>
<keyword evidence="9" id="KW-1185">Reference proteome</keyword>
<dbReference type="PROSITE" id="PS50865">
    <property type="entry name" value="ZF_MYND_2"/>
    <property type="match status" value="1"/>
</dbReference>
<accession>A0ABR2YIU1</accession>
<dbReference type="PROSITE" id="PS01360">
    <property type="entry name" value="ZF_MYND_1"/>
    <property type="match status" value="1"/>
</dbReference>
<protein>
    <recommendedName>
        <fullName evidence="7">MYND-type domain-containing protein</fullName>
    </recommendedName>
</protein>
<dbReference type="InterPro" id="IPR015915">
    <property type="entry name" value="Kelch-typ_b-propeller"/>
</dbReference>
<gene>
    <name evidence="8" type="ORF">WJX75_001563</name>
</gene>
<evidence type="ECO:0000256" key="1">
    <source>
        <dbReference type="ARBA" id="ARBA00022441"/>
    </source>
</evidence>
<dbReference type="Gene3D" id="6.10.140.2220">
    <property type="match status" value="1"/>
</dbReference>
<dbReference type="SUPFAM" id="SSF117281">
    <property type="entry name" value="Kelch motif"/>
    <property type="match status" value="1"/>
</dbReference>
<dbReference type="Pfam" id="PF01753">
    <property type="entry name" value="zf-MYND"/>
    <property type="match status" value="1"/>
</dbReference>
<keyword evidence="3" id="KW-0677">Repeat</keyword>
<dbReference type="Gene3D" id="2.120.10.80">
    <property type="entry name" value="Kelch-type beta propeller"/>
    <property type="match status" value="1"/>
</dbReference>
<evidence type="ECO:0000313" key="9">
    <source>
        <dbReference type="Proteomes" id="UP001491310"/>
    </source>
</evidence>
<dbReference type="Proteomes" id="UP001491310">
    <property type="component" value="Unassembled WGS sequence"/>
</dbReference>
<keyword evidence="4 6" id="KW-0863">Zinc-finger</keyword>